<protein>
    <submittedName>
        <fullName evidence="2">Alternative protein MS4A13</fullName>
    </submittedName>
</protein>
<dbReference type="EMBL" id="HF583583">
    <property type="protein sequence ID" value="CCQ43080.1"/>
    <property type="molecule type" value="Genomic_DNA"/>
</dbReference>
<name>L8E749_HUMAN</name>
<feature type="transmembrane region" description="Helical" evidence="1">
    <location>
        <begin position="33"/>
        <end position="53"/>
    </location>
</feature>
<organism evidence="2">
    <name type="scientific">Homo sapiens</name>
    <name type="common">Human</name>
    <dbReference type="NCBI Taxonomy" id="9606"/>
    <lineage>
        <taxon>Eukaryota</taxon>
        <taxon>Metazoa</taxon>
        <taxon>Chordata</taxon>
        <taxon>Craniata</taxon>
        <taxon>Vertebrata</taxon>
        <taxon>Euteleostomi</taxon>
        <taxon>Mammalia</taxon>
        <taxon>Eutheria</taxon>
        <taxon>Euarchontoglires</taxon>
        <taxon>Primates</taxon>
        <taxon>Haplorrhini</taxon>
        <taxon>Catarrhini</taxon>
        <taxon>Hominidae</taxon>
        <taxon>Homo</taxon>
    </lineage>
</organism>
<keyword evidence="1" id="KW-0472">Membrane</keyword>
<dbReference type="ChiTaRS" id="MS4A13">
    <property type="organism name" value="human"/>
</dbReference>
<sequence>MYFMGNFFYHCRSLPNKSNKVSDSIWKTWEGSITYFTVLLRFGIFYCTYTLNIQLFQFVSKTK</sequence>
<proteinExistence type="predicted"/>
<dbReference type="AlphaFoldDB" id="L8E749"/>
<accession>L8E749</accession>
<keyword evidence="1" id="KW-1133">Transmembrane helix</keyword>
<reference evidence="2" key="1">
    <citation type="journal article" date="2013" name="PLoS ONE">
        <title>Direct detection of alternative open reading frames translation products in human significantly expands the proteome.</title>
        <authorList>
            <person name="Vanderperre B."/>
            <person name="Lucier J.-F."/>
            <person name="Motard J."/>
            <person name="Tremblay G."/>
            <person name="Vanderperre S."/>
            <person name="Wisztorski M."/>
            <person name="Salzet M."/>
            <person name="Boisvert F.-M."/>
            <person name="Roucou X."/>
        </authorList>
    </citation>
    <scope>NUCLEOTIDE SEQUENCE</scope>
</reference>
<dbReference type="OrthoDB" id="9451513at2759"/>
<keyword evidence="1" id="KW-0812">Transmembrane</keyword>
<evidence type="ECO:0000313" key="2">
    <source>
        <dbReference type="EMBL" id="CCQ43080.1"/>
    </source>
</evidence>
<gene>
    <name evidence="2" type="primary">MS4A13</name>
</gene>
<evidence type="ECO:0000256" key="1">
    <source>
        <dbReference type="SAM" id="Phobius"/>
    </source>
</evidence>